<name>A0A5E5BN71_9BURK</name>
<protein>
    <submittedName>
        <fullName evidence="1">Uncharacterized protein</fullName>
    </submittedName>
</protein>
<evidence type="ECO:0000313" key="2">
    <source>
        <dbReference type="Proteomes" id="UP000335538"/>
    </source>
</evidence>
<dbReference type="AlphaFoldDB" id="A0A5E5BN71"/>
<sequence>MPRNARIFVVSRGDPPELFDSREKALEEVAGAIERLVQRALFSPIGAAWNDGLRIDPVKMCKERVAVIRLVGSNAVWPELTQQGQCLRAISGLAAGETESGQHT</sequence>
<dbReference type="Proteomes" id="UP000335538">
    <property type="component" value="Unassembled WGS sequence"/>
</dbReference>
<accession>A0A5E5BN71</accession>
<evidence type="ECO:0000313" key="1">
    <source>
        <dbReference type="EMBL" id="VVE85750.1"/>
    </source>
</evidence>
<dbReference type="EMBL" id="CABPSR010000033">
    <property type="protein sequence ID" value="VVE85750.1"/>
    <property type="molecule type" value="Genomic_DNA"/>
</dbReference>
<organism evidence="1 2">
    <name type="scientific">Pandoraea sputorum</name>
    <dbReference type="NCBI Taxonomy" id="93222"/>
    <lineage>
        <taxon>Bacteria</taxon>
        <taxon>Pseudomonadati</taxon>
        <taxon>Pseudomonadota</taxon>
        <taxon>Betaproteobacteria</taxon>
        <taxon>Burkholderiales</taxon>
        <taxon>Burkholderiaceae</taxon>
        <taxon>Pandoraea</taxon>
    </lineage>
</organism>
<gene>
    <name evidence="1" type="ORF">PSP31121_05402</name>
</gene>
<proteinExistence type="predicted"/>
<reference evidence="1 2" key="1">
    <citation type="submission" date="2019-08" db="EMBL/GenBank/DDBJ databases">
        <authorList>
            <person name="Peeters C."/>
        </authorList>
    </citation>
    <scope>NUCLEOTIDE SEQUENCE [LARGE SCALE GENOMIC DNA]</scope>
    <source>
        <strain evidence="1 2">LMG 31121</strain>
    </source>
</reference>